<dbReference type="HOGENOM" id="CLU_2108729_0_0_1"/>
<evidence type="ECO:0000256" key="1">
    <source>
        <dbReference type="SAM" id="MobiDB-lite"/>
    </source>
</evidence>
<dbReference type="Proteomes" id="UP000054266">
    <property type="component" value="Unassembled WGS sequence"/>
</dbReference>
<sequence length="115" mass="12790">MPMRSGCTRCTCQLALHEKSLLRLPSATSFDLWIREKTTAFFPIPILPTIPLSGWSAKAMAIHHPSVSRYLSRSCMCENFLSEPRDGGMHLQGGGTEERRRSKAKQALGSFPLAK</sequence>
<organism evidence="2 3">
    <name type="scientific">Phialophora macrospora</name>
    <dbReference type="NCBI Taxonomy" id="1851006"/>
    <lineage>
        <taxon>Eukaryota</taxon>
        <taxon>Fungi</taxon>
        <taxon>Dikarya</taxon>
        <taxon>Ascomycota</taxon>
        <taxon>Pezizomycotina</taxon>
        <taxon>Eurotiomycetes</taxon>
        <taxon>Chaetothyriomycetidae</taxon>
        <taxon>Chaetothyriales</taxon>
        <taxon>Herpotrichiellaceae</taxon>
        <taxon>Phialophora</taxon>
    </lineage>
</organism>
<evidence type="ECO:0000313" key="3">
    <source>
        <dbReference type="Proteomes" id="UP000054266"/>
    </source>
</evidence>
<evidence type="ECO:0000313" key="2">
    <source>
        <dbReference type="EMBL" id="KIW70567.1"/>
    </source>
</evidence>
<gene>
    <name evidence="2" type="ORF">PV04_02825</name>
</gene>
<dbReference type="AlphaFoldDB" id="A0A0D2E8G6"/>
<accession>A0A0D2E8G6</accession>
<dbReference type="EMBL" id="KN846957">
    <property type="protein sequence ID" value="KIW70567.1"/>
    <property type="molecule type" value="Genomic_DNA"/>
</dbReference>
<keyword evidence="3" id="KW-1185">Reference proteome</keyword>
<proteinExistence type="predicted"/>
<protein>
    <submittedName>
        <fullName evidence="2">Uncharacterized protein</fullName>
    </submittedName>
</protein>
<reference evidence="2 3" key="1">
    <citation type="submission" date="2015-01" db="EMBL/GenBank/DDBJ databases">
        <title>The Genome Sequence of Capronia semiimmersa CBS27337.</title>
        <authorList>
            <consortium name="The Broad Institute Genomics Platform"/>
            <person name="Cuomo C."/>
            <person name="de Hoog S."/>
            <person name="Gorbushina A."/>
            <person name="Stielow B."/>
            <person name="Teixiera M."/>
            <person name="Abouelleil A."/>
            <person name="Chapman S.B."/>
            <person name="Priest M."/>
            <person name="Young S.K."/>
            <person name="Wortman J."/>
            <person name="Nusbaum C."/>
            <person name="Birren B."/>
        </authorList>
    </citation>
    <scope>NUCLEOTIDE SEQUENCE [LARGE SCALE GENOMIC DNA]</scope>
    <source>
        <strain evidence="2 3">CBS 27337</strain>
    </source>
</reference>
<feature type="region of interest" description="Disordered" evidence="1">
    <location>
        <begin position="83"/>
        <end position="115"/>
    </location>
</feature>
<name>A0A0D2E8G6_9EURO</name>